<evidence type="ECO:0000313" key="2">
    <source>
        <dbReference type="Ensembl" id="ENSPANP00000040375.2"/>
    </source>
</evidence>
<protein>
    <submittedName>
        <fullName evidence="2">Uncharacterized protein</fullName>
    </submittedName>
</protein>
<evidence type="ECO:0000313" key="3">
    <source>
        <dbReference type="Proteomes" id="UP000028761"/>
    </source>
</evidence>
<proteinExistence type="predicted"/>
<accession>A0A2I3MXJ0</accession>
<dbReference type="Ensembl" id="ENSPANT00000034163.2">
    <property type="protein sequence ID" value="ENSPANP00000040375.2"/>
    <property type="gene ID" value="ENSPANG00000032073.2"/>
</dbReference>
<dbReference type="AlphaFoldDB" id="A0A2I3MXJ0"/>
<reference evidence="2" key="2">
    <citation type="submission" date="2025-08" db="UniProtKB">
        <authorList>
            <consortium name="Ensembl"/>
        </authorList>
    </citation>
    <scope>IDENTIFICATION</scope>
</reference>
<keyword evidence="3" id="KW-1185">Reference proteome</keyword>
<reference evidence="2" key="3">
    <citation type="submission" date="2025-09" db="UniProtKB">
        <authorList>
            <consortium name="Ensembl"/>
        </authorList>
    </citation>
    <scope>IDENTIFICATION</scope>
</reference>
<feature type="region of interest" description="Disordered" evidence="1">
    <location>
        <begin position="89"/>
        <end position="118"/>
    </location>
</feature>
<dbReference type="Bgee" id="ENSPANG00000032073">
    <property type="expression patterns" value="Expressed in medial globus pallidus and 67 other cell types or tissues"/>
</dbReference>
<reference evidence="2 3" key="1">
    <citation type="submission" date="2012-03" db="EMBL/GenBank/DDBJ databases">
        <title>Whole Genome Assembly of Papio anubis.</title>
        <authorList>
            <person name="Liu Y.L."/>
            <person name="Abraham K.A."/>
            <person name="Akbar H.A."/>
            <person name="Ali S.A."/>
            <person name="Anosike U.A."/>
            <person name="Aqrawi P.A."/>
            <person name="Arias F.A."/>
            <person name="Attaway T.A."/>
            <person name="Awwad R.A."/>
            <person name="Babu C.B."/>
            <person name="Bandaranaike D.B."/>
            <person name="Battles P.B."/>
            <person name="Bell A.B."/>
            <person name="Beltran B.B."/>
            <person name="Berhane-Mersha D.B."/>
            <person name="Bess C.B."/>
            <person name="Bickham C.B."/>
            <person name="Bolden T.B."/>
            <person name="Carter K.C."/>
            <person name="Chau D.C."/>
            <person name="Chavez A.C."/>
            <person name="Clerc-Blankenburg K.C."/>
            <person name="Coyle M.C."/>
            <person name="Dao M.D."/>
            <person name="Davila M.L.D."/>
            <person name="Davy-Carroll L.D."/>
            <person name="Denson S.D."/>
            <person name="Dinh H.D."/>
            <person name="Fernandez S.F."/>
            <person name="Fernando P.F."/>
            <person name="Forbes L.F."/>
            <person name="Francis C.F."/>
            <person name="Francisco L.F."/>
            <person name="Fu Q.F."/>
            <person name="Garcia-Iii R.G."/>
            <person name="Garrett T.G."/>
            <person name="Gross S.G."/>
            <person name="Gubbala S.G."/>
            <person name="Hirani K.H."/>
            <person name="Hogues M.H."/>
            <person name="Hollins B.H."/>
            <person name="Jackson L.J."/>
            <person name="Javaid M.J."/>
            <person name="Jhangiani S.J."/>
            <person name="Johnson A.J."/>
            <person name="Johnson B.J."/>
            <person name="Jones J.J."/>
            <person name="Joshi V.J."/>
            <person name="Kalu J.K."/>
            <person name="Khan N.K."/>
            <person name="Korchina V.K."/>
            <person name="Kovar C.K."/>
            <person name="Lago L.L."/>
            <person name="Lara F.L."/>
            <person name="Le T.-K.L."/>
            <person name="Lee S.L."/>
            <person name="Legall-Iii F.L."/>
            <person name="Lemon S.L."/>
            <person name="Liu J.L."/>
            <person name="Liu Y.-S.L."/>
            <person name="Liyanage D.L."/>
            <person name="Lopez J.L."/>
            <person name="Lorensuhewa L.L."/>
            <person name="Mata R.M."/>
            <person name="Mathew T.M."/>
            <person name="Mercado C.M."/>
            <person name="Mercado I.M."/>
            <person name="Morales K.M."/>
            <person name="Morgan M.M."/>
            <person name="Munidasa M.M."/>
            <person name="Ngo D.N."/>
            <person name="Nguyen L.N."/>
            <person name="Nguyen T.N."/>
            <person name="Nguyen N.N."/>
            <person name="Obregon M.O."/>
            <person name="Okwuonu G.O."/>
            <person name="Ongeri F.O."/>
            <person name="Onwere C.O."/>
            <person name="Osifeso I.O."/>
            <person name="Parra A.P."/>
            <person name="Patil S.P."/>
            <person name="Perez A.P."/>
            <person name="Perez Y.P."/>
            <person name="Pham C.P."/>
            <person name="Pu L.-L.P."/>
            <person name="Puazo M.P."/>
            <person name="Quiroz J.Q."/>
            <person name="Rouhana J.R."/>
            <person name="Ruiz M.R."/>
            <person name="Ruiz S.-J.R."/>
            <person name="Saada N.S."/>
            <person name="Santibanez J.S."/>
            <person name="Scheel M.S."/>
            <person name="Schneider B.S."/>
            <person name="Simmons D.S."/>
            <person name="Sisson I.S."/>
            <person name="Tang L.-Y.T."/>
            <person name="Thornton R.T."/>
            <person name="Tisius J.T."/>
            <person name="Toledanes G.T."/>
            <person name="Trejos Z.T."/>
            <person name="Usmani K.U."/>
            <person name="Varghese R.V."/>
            <person name="Vattathil S.V."/>
            <person name="Vee V.V."/>
            <person name="Walker D.W."/>
            <person name="Weissenberger G.W."/>
            <person name="White C.W."/>
            <person name="Williams A.W."/>
            <person name="Woodworth J.W."/>
            <person name="Wright R.W."/>
            <person name="Zhu Y.Z."/>
            <person name="Han Y.H."/>
            <person name="Newsham I.N."/>
            <person name="Nazareth L.N."/>
            <person name="Worley K.W."/>
            <person name="Muzny D.M."/>
            <person name="Rogers J.R."/>
            <person name="Gibbs R.G."/>
        </authorList>
    </citation>
    <scope>NUCLEOTIDE SEQUENCE [LARGE SCALE GENOMIC DNA]</scope>
</reference>
<sequence>MVAQAVGLDRYRSDYGGTGDVGLGRYWSDYGGMGGVGLDRYRSDYGGTGGVGLDRYRSDAQAPHTPAVALAVRTGCTHATRGAQAGVLVLGQPTGSPDPGPPHTAAQEGRAESQVSPRISQELPLSVSHGTGMTGRGTAGSCHLWGQNMPRLQGLHCGVFESQTACPVLHTWLCSVQNPAHVILCDMPTAWLPGQEACPGGVAAGGGWGGHP</sequence>
<name>A0A2I3MXJ0_PAPAN</name>
<organism evidence="2 3">
    <name type="scientific">Papio anubis</name>
    <name type="common">Olive baboon</name>
    <dbReference type="NCBI Taxonomy" id="9555"/>
    <lineage>
        <taxon>Eukaryota</taxon>
        <taxon>Metazoa</taxon>
        <taxon>Chordata</taxon>
        <taxon>Craniata</taxon>
        <taxon>Vertebrata</taxon>
        <taxon>Euteleostomi</taxon>
        <taxon>Mammalia</taxon>
        <taxon>Eutheria</taxon>
        <taxon>Euarchontoglires</taxon>
        <taxon>Primates</taxon>
        <taxon>Haplorrhini</taxon>
        <taxon>Catarrhini</taxon>
        <taxon>Cercopithecidae</taxon>
        <taxon>Cercopithecinae</taxon>
        <taxon>Papio</taxon>
    </lineage>
</organism>
<evidence type="ECO:0000256" key="1">
    <source>
        <dbReference type="SAM" id="MobiDB-lite"/>
    </source>
</evidence>
<dbReference type="Proteomes" id="UP000028761">
    <property type="component" value="Chromosome 8"/>
</dbReference>